<reference evidence="2" key="1">
    <citation type="submission" date="2014-09" db="EMBL/GenBank/DDBJ databases">
        <authorList>
            <person name="Magalhaes I.L.F."/>
            <person name="Oliveira U."/>
            <person name="Santos F.R."/>
            <person name="Vidigal T.H.D.A."/>
            <person name="Brescovit A.D."/>
            <person name="Santos A.J."/>
        </authorList>
    </citation>
    <scope>NUCLEOTIDE SEQUENCE</scope>
    <source>
        <tissue evidence="2">Shoot tissue taken approximately 20 cm above the soil surface</tissue>
    </source>
</reference>
<accession>A0A0A9DSJ5</accession>
<dbReference type="EMBL" id="GBRH01207109">
    <property type="protein sequence ID" value="JAD90786.1"/>
    <property type="molecule type" value="Transcribed_RNA"/>
</dbReference>
<feature type="region of interest" description="Disordered" evidence="1">
    <location>
        <begin position="1"/>
        <end position="24"/>
    </location>
</feature>
<evidence type="ECO:0000256" key="1">
    <source>
        <dbReference type="SAM" id="MobiDB-lite"/>
    </source>
</evidence>
<sequence>MLPTNLELGSFPTEMEQKRMGEHL</sequence>
<reference evidence="2" key="2">
    <citation type="journal article" date="2015" name="Data Brief">
        <title>Shoot transcriptome of the giant reed, Arundo donax.</title>
        <authorList>
            <person name="Barrero R.A."/>
            <person name="Guerrero F.D."/>
            <person name="Moolhuijzen P."/>
            <person name="Goolsby J.A."/>
            <person name="Tidwell J."/>
            <person name="Bellgard S.E."/>
            <person name="Bellgard M.I."/>
        </authorList>
    </citation>
    <scope>NUCLEOTIDE SEQUENCE</scope>
    <source>
        <tissue evidence="2">Shoot tissue taken approximately 20 cm above the soil surface</tissue>
    </source>
</reference>
<name>A0A0A9DSJ5_ARUDO</name>
<protein>
    <submittedName>
        <fullName evidence="2">Uncharacterized protein</fullName>
    </submittedName>
</protein>
<proteinExistence type="predicted"/>
<organism evidence="2">
    <name type="scientific">Arundo donax</name>
    <name type="common">Giant reed</name>
    <name type="synonym">Donax arundinaceus</name>
    <dbReference type="NCBI Taxonomy" id="35708"/>
    <lineage>
        <taxon>Eukaryota</taxon>
        <taxon>Viridiplantae</taxon>
        <taxon>Streptophyta</taxon>
        <taxon>Embryophyta</taxon>
        <taxon>Tracheophyta</taxon>
        <taxon>Spermatophyta</taxon>
        <taxon>Magnoliopsida</taxon>
        <taxon>Liliopsida</taxon>
        <taxon>Poales</taxon>
        <taxon>Poaceae</taxon>
        <taxon>PACMAD clade</taxon>
        <taxon>Arundinoideae</taxon>
        <taxon>Arundineae</taxon>
        <taxon>Arundo</taxon>
    </lineage>
</organism>
<dbReference type="AlphaFoldDB" id="A0A0A9DSJ5"/>
<feature type="compositionally biased region" description="Basic and acidic residues" evidence="1">
    <location>
        <begin position="15"/>
        <end position="24"/>
    </location>
</feature>
<evidence type="ECO:0000313" key="2">
    <source>
        <dbReference type="EMBL" id="JAD90786.1"/>
    </source>
</evidence>